<name>A0A183D097_9BILA</name>
<dbReference type="WBParaSite" id="GPUH_0000214301-mRNA-1">
    <property type="protein sequence ID" value="GPUH_0000214301-mRNA-1"/>
    <property type="gene ID" value="GPUH_0000214301"/>
</dbReference>
<dbReference type="EMBL" id="UYRT01003027">
    <property type="protein sequence ID" value="VDK32416.1"/>
    <property type="molecule type" value="Genomic_DNA"/>
</dbReference>
<dbReference type="AlphaFoldDB" id="A0A183D097"/>
<reference evidence="4" key="1">
    <citation type="submission" date="2016-06" db="UniProtKB">
        <authorList>
            <consortium name="WormBaseParasite"/>
        </authorList>
    </citation>
    <scope>IDENTIFICATION</scope>
</reference>
<evidence type="ECO:0000256" key="1">
    <source>
        <dbReference type="SAM" id="MobiDB-lite"/>
    </source>
</evidence>
<organism evidence="4">
    <name type="scientific">Gongylonema pulchrum</name>
    <dbReference type="NCBI Taxonomy" id="637853"/>
    <lineage>
        <taxon>Eukaryota</taxon>
        <taxon>Metazoa</taxon>
        <taxon>Ecdysozoa</taxon>
        <taxon>Nematoda</taxon>
        <taxon>Chromadorea</taxon>
        <taxon>Rhabditida</taxon>
        <taxon>Spirurina</taxon>
        <taxon>Spiruromorpha</taxon>
        <taxon>Spiruroidea</taxon>
        <taxon>Gongylonematidae</taxon>
        <taxon>Gongylonema</taxon>
    </lineage>
</organism>
<sequence length="86" mass="9160">MRPVGGAHPMAQPQFGAVAPQQWPPMGVFAPQPGMYAQQPMMGIYGQPGYNPQLQTTAAPVYGVAPGQASQQVGQPQPTQPQRPFM</sequence>
<keyword evidence="3" id="KW-1185">Reference proteome</keyword>
<accession>A0A183D097</accession>
<evidence type="ECO:0000313" key="4">
    <source>
        <dbReference type="WBParaSite" id="GPUH_0000214301-mRNA-1"/>
    </source>
</evidence>
<protein>
    <submittedName>
        <fullName evidence="4">PUM-HD domain-containing protein</fullName>
    </submittedName>
</protein>
<dbReference type="OrthoDB" id="10521693at2759"/>
<proteinExistence type="predicted"/>
<evidence type="ECO:0000313" key="3">
    <source>
        <dbReference type="Proteomes" id="UP000271098"/>
    </source>
</evidence>
<evidence type="ECO:0000313" key="2">
    <source>
        <dbReference type="EMBL" id="VDK32416.1"/>
    </source>
</evidence>
<dbReference type="Proteomes" id="UP000271098">
    <property type="component" value="Unassembled WGS sequence"/>
</dbReference>
<reference evidence="2 3" key="2">
    <citation type="submission" date="2018-11" db="EMBL/GenBank/DDBJ databases">
        <authorList>
            <consortium name="Pathogen Informatics"/>
        </authorList>
    </citation>
    <scope>NUCLEOTIDE SEQUENCE [LARGE SCALE GENOMIC DNA]</scope>
</reference>
<gene>
    <name evidence="2" type="ORF">GPUH_LOCUS2138</name>
</gene>
<feature type="region of interest" description="Disordered" evidence="1">
    <location>
        <begin position="65"/>
        <end position="86"/>
    </location>
</feature>